<dbReference type="GO" id="GO:0016020">
    <property type="term" value="C:membrane"/>
    <property type="evidence" value="ECO:0007669"/>
    <property type="project" value="UniProtKB-SubCell"/>
</dbReference>
<keyword evidence="15" id="KW-1185">Reference proteome</keyword>
<keyword evidence="3" id="KW-0813">Transport</keyword>
<dbReference type="PANTHER" id="PTHR31462">
    <property type="entry name" value="ENDOSOMAL/LYSOSOMAL POTASSIUM CHANNEL TMEM175"/>
    <property type="match status" value="1"/>
</dbReference>
<comment type="subcellular location">
    <subcellularLocation>
        <location evidence="1">Membrane</location>
        <topology evidence="1">Multi-pass membrane protein</topology>
    </subcellularLocation>
</comment>
<feature type="transmembrane region" description="Helical" evidence="13">
    <location>
        <begin position="182"/>
        <end position="204"/>
    </location>
</feature>
<feature type="transmembrane region" description="Helical" evidence="13">
    <location>
        <begin position="78"/>
        <end position="99"/>
    </location>
</feature>
<dbReference type="Pfam" id="PF06736">
    <property type="entry name" value="TMEM175"/>
    <property type="match status" value="1"/>
</dbReference>
<keyword evidence="9" id="KW-0406">Ion transport</keyword>
<evidence type="ECO:0000256" key="10">
    <source>
        <dbReference type="ARBA" id="ARBA00023136"/>
    </source>
</evidence>
<evidence type="ECO:0000256" key="6">
    <source>
        <dbReference type="ARBA" id="ARBA00022826"/>
    </source>
</evidence>
<evidence type="ECO:0000256" key="4">
    <source>
        <dbReference type="ARBA" id="ARBA00022538"/>
    </source>
</evidence>
<feature type="transmembrane region" description="Helical" evidence="13">
    <location>
        <begin position="119"/>
        <end position="139"/>
    </location>
</feature>
<sequence>MPAVRPTLVLPQSCDPVCAWNSHLSHPSRTVPCGTSCLLAFSARLPALLVNDSCGGADVNNRSSGHLRREVSVGPERLLLLGDAVFSIAMTLLALEITVPEGLPDSEVAHAVREALPAIGAYLLSFAVIGILWLAQHALFRLIGALDRWLLHFYFALLALVAALPFPTRLLNEYGDTTTATAFYGASIAVAGTLLCAMYLRLLAKPALTATDTSPAVLKEAVRRSVLLILVFATSVPVAFFSPSLAKYWWLLAFSARLLARRSRDTAEVPTGEAR</sequence>
<evidence type="ECO:0000256" key="3">
    <source>
        <dbReference type="ARBA" id="ARBA00022448"/>
    </source>
</evidence>
<dbReference type="Proteomes" id="UP000595636">
    <property type="component" value="Chromosome"/>
</dbReference>
<feature type="transmembrane region" description="Helical" evidence="13">
    <location>
        <begin position="225"/>
        <end position="250"/>
    </location>
</feature>
<protein>
    <submittedName>
        <fullName evidence="14">DUF1211 domain-containing protein</fullName>
    </submittedName>
</protein>
<evidence type="ECO:0000256" key="12">
    <source>
        <dbReference type="ARBA" id="ARBA00034430"/>
    </source>
</evidence>
<gene>
    <name evidence="14" type="ORF">JEQ17_40405</name>
</gene>
<dbReference type="EMBL" id="CP066831">
    <property type="protein sequence ID" value="QQM45052.1"/>
    <property type="molecule type" value="Genomic_DNA"/>
</dbReference>
<proteinExistence type="inferred from homology"/>
<comment type="similarity">
    <text evidence="2">Belongs to the TMEM175 family.</text>
</comment>
<keyword evidence="5 13" id="KW-0812">Transmembrane</keyword>
<reference evidence="14 15" key="1">
    <citation type="submission" date="2020-12" db="EMBL/GenBank/DDBJ databases">
        <title>A novel species.</title>
        <authorList>
            <person name="Li K."/>
        </authorList>
    </citation>
    <scope>NUCLEOTIDE SEQUENCE [LARGE SCALE GENOMIC DNA]</scope>
    <source>
        <strain evidence="14 15">ZYC-3</strain>
    </source>
</reference>
<keyword evidence="7" id="KW-0630">Potassium</keyword>
<dbReference type="GO" id="GO:0015252">
    <property type="term" value="F:proton channel activity"/>
    <property type="evidence" value="ECO:0007669"/>
    <property type="project" value="InterPro"/>
</dbReference>
<dbReference type="KEGG" id="slf:JEQ17_40405"/>
<keyword evidence="4" id="KW-0633">Potassium transport</keyword>
<keyword evidence="11" id="KW-0407">Ion channel</keyword>
<evidence type="ECO:0000313" key="14">
    <source>
        <dbReference type="EMBL" id="QQM45052.1"/>
    </source>
</evidence>
<organism evidence="14 15">
    <name type="scientific">Streptomyces liliifuscus</name>
    <dbReference type="NCBI Taxonomy" id="2797636"/>
    <lineage>
        <taxon>Bacteria</taxon>
        <taxon>Bacillati</taxon>
        <taxon>Actinomycetota</taxon>
        <taxon>Actinomycetes</taxon>
        <taxon>Kitasatosporales</taxon>
        <taxon>Streptomycetaceae</taxon>
        <taxon>Streptomyces</taxon>
    </lineage>
</organism>
<dbReference type="AlphaFoldDB" id="A0A7T7L250"/>
<accession>A0A7T7L250</accession>
<feature type="transmembrane region" description="Helical" evidence="13">
    <location>
        <begin position="151"/>
        <end position="170"/>
    </location>
</feature>
<dbReference type="InterPro" id="IPR010617">
    <property type="entry name" value="TMEM175-like"/>
</dbReference>
<evidence type="ECO:0000313" key="15">
    <source>
        <dbReference type="Proteomes" id="UP000595636"/>
    </source>
</evidence>
<keyword evidence="8 13" id="KW-1133">Transmembrane helix</keyword>
<evidence type="ECO:0000256" key="13">
    <source>
        <dbReference type="SAM" id="Phobius"/>
    </source>
</evidence>
<dbReference type="PANTHER" id="PTHR31462:SF5">
    <property type="entry name" value="ENDOSOMAL_LYSOSOMAL PROTON CHANNEL TMEM175"/>
    <property type="match status" value="1"/>
</dbReference>
<comment type="catalytic activity">
    <reaction evidence="12">
        <text>K(+)(in) = K(+)(out)</text>
        <dbReference type="Rhea" id="RHEA:29463"/>
        <dbReference type="ChEBI" id="CHEBI:29103"/>
    </reaction>
</comment>
<keyword evidence="6" id="KW-0631">Potassium channel</keyword>
<evidence type="ECO:0000256" key="2">
    <source>
        <dbReference type="ARBA" id="ARBA00006920"/>
    </source>
</evidence>
<evidence type="ECO:0000256" key="1">
    <source>
        <dbReference type="ARBA" id="ARBA00004141"/>
    </source>
</evidence>
<dbReference type="GO" id="GO:0005267">
    <property type="term" value="F:potassium channel activity"/>
    <property type="evidence" value="ECO:0007669"/>
    <property type="project" value="UniProtKB-KW"/>
</dbReference>
<evidence type="ECO:0000256" key="11">
    <source>
        <dbReference type="ARBA" id="ARBA00023303"/>
    </source>
</evidence>
<evidence type="ECO:0000256" key="7">
    <source>
        <dbReference type="ARBA" id="ARBA00022958"/>
    </source>
</evidence>
<evidence type="ECO:0000256" key="5">
    <source>
        <dbReference type="ARBA" id="ARBA00022692"/>
    </source>
</evidence>
<evidence type="ECO:0000256" key="9">
    <source>
        <dbReference type="ARBA" id="ARBA00023065"/>
    </source>
</evidence>
<keyword evidence="10 13" id="KW-0472">Membrane</keyword>
<evidence type="ECO:0000256" key="8">
    <source>
        <dbReference type="ARBA" id="ARBA00022989"/>
    </source>
</evidence>
<name>A0A7T7L250_9ACTN</name>